<evidence type="ECO:0000313" key="3">
    <source>
        <dbReference type="EMBL" id="SHD77326.1"/>
    </source>
</evidence>
<dbReference type="InterPro" id="IPR038548">
    <property type="entry name" value="SporV_AA_N_sf"/>
</dbReference>
<feature type="transmembrane region" description="Helical" evidence="1">
    <location>
        <begin position="150"/>
        <end position="172"/>
    </location>
</feature>
<dbReference type="HOGENOM" id="CLU_098268_0_0_9"/>
<sequence>MIVIDKEQVYINLETKYSVDLNTHVFIEDVAQVYCNNDGIKKKVEKIRIYNGKDKEMYDYISGNEVTTKVLEAIDNIDITIIGGPDVLLEIKGKEEENKLLNFFKITLVILVLFFGAAAAIVNFYEDVNMSKSMEKIYFTITGVKKDNPLILTIPLSLGTGLGMFAFFSRIFSFSKRRRQEPGPMELELYLYDKDIEDNILNDLKKQKNSQ</sequence>
<dbReference type="RefSeq" id="WP_005582059.1">
    <property type="nucleotide sequence ID" value="NZ_LT669839.1"/>
</dbReference>
<keyword evidence="1" id="KW-0472">Membrane</keyword>
<keyword evidence="1" id="KW-0812">Transmembrane</keyword>
<protein>
    <submittedName>
        <fullName evidence="3">Putative Stage V sporulation protein AA</fullName>
    </submittedName>
</protein>
<organism evidence="3 4">
    <name type="scientific">[Clostridium] ultunense Esp</name>
    <dbReference type="NCBI Taxonomy" id="1288971"/>
    <lineage>
        <taxon>Bacteria</taxon>
        <taxon>Bacillati</taxon>
        <taxon>Bacillota</taxon>
        <taxon>Tissierellia</taxon>
        <taxon>Tissierellales</taxon>
        <taxon>Tepidimicrobiaceae</taxon>
        <taxon>Schnuerera</taxon>
    </lineage>
</organism>
<feature type="transmembrane region" description="Helical" evidence="1">
    <location>
        <begin position="103"/>
        <end position="125"/>
    </location>
</feature>
<evidence type="ECO:0000256" key="1">
    <source>
        <dbReference type="SAM" id="Phobius"/>
    </source>
</evidence>
<dbReference type="InterPro" id="IPR021997">
    <property type="entry name" value="SporV_AA"/>
</dbReference>
<keyword evidence="1" id="KW-1133">Transmembrane helix</keyword>
<dbReference type="EMBL" id="LT669839">
    <property type="protein sequence ID" value="SHD77326.1"/>
    <property type="molecule type" value="Genomic_DNA"/>
</dbReference>
<dbReference type="OrthoDB" id="9782754at2"/>
<dbReference type="Proteomes" id="UP000245423">
    <property type="component" value="Chromosome 1"/>
</dbReference>
<dbReference type="Gene3D" id="2.60.480.10">
    <property type="entry name" value="eubacterium ventriosum atcc domain"/>
    <property type="match status" value="1"/>
</dbReference>
<feature type="domain" description="Stage V sporulation protein AA" evidence="2">
    <location>
        <begin position="7"/>
        <end position="94"/>
    </location>
</feature>
<name>M1YPT0_9FIRM</name>
<accession>M1YPT0</accession>
<proteinExistence type="predicted"/>
<dbReference type="AlphaFoldDB" id="M1YPT0"/>
<keyword evidence="4" id="KW-1185">Reference proteome</keyword>
<reference evidence="3 4" key="1">
    <citation type="submission" date="2016-11" db="EMBL/GenBank/DDBJ databases">
        <authorList>
            <person name="Manzoor S."/>
        </authorList>
    </citation>
    <scope>NUCLEOTIDE SEQUENCE [LARGE SCALE GENOMIC DNA]</scope>
    <source>
        <strain evidence="3">Clostridium ultunense strain Esp</strain>
    </source>
</reference>
<evidence type="ECO:0000259" key="2">
    <source>
        <dbReference type="Pfam" id="PF12164"/>
    </source>
</evidence>
<gene>
    <name evidence="3" type="ORF">CUESP1_1967</name>
</gene>
<evidence type="ECO:0000313" key="4">
    <source>
        <dbReference type="Proteomes" id="UP000245423"/>
    </source>
</evidence>
<dbReference type="Pfam" id="PF12164">
    <property type="entry name" value="SporV_AA"/>
    <property type="match status" value="1"/>
</dbReference>